<dbReference type="RefSeq" id="WP_337705357.1">
    <property type="nucleotide sequence ID" value="NZ_JBBEGM010000010.1"/>
</dbReference>
<gene>
    <name evidence="3" type="ORF">WCD58_22730</name>
</gene>
<dbReference type="Gene3D" id="3.90.850.10">
    <property type="entry name" value="Fumarylacetoacetase-like, C-terminal domain"/>
    <property type="match status" value="1"/>
</dbReference>
<keyword evidence="4" id="KW-1185">Reference proteome</keyword>
<accession>A0ABU8M9H9</accession>
<evidence type="ECO:0000259" key="1">
    <source>
        <dbReference type="Pfam" id="PF01557"/>
    </source>
</evidence>
<dbReference type="InterPro" id="IPR018833">
    <property type="entry name" value="Rv2993c-like_N"/>
</dbReference>
<evidence type="ECO:0000313" key="3">
    <source>
        <dbReference type="EMBL" id="MEJ2863989.1"/>
    </source>
</evidence>
<comment type="caution">
    <text evidence="3">The sequence shown here is derived from an EMBL/GenBank/DDBJ whole genome shotgun (WGS) entry which is preliminary data.</text>
</comment>
<name>A0ABU8M9H9_9PSEU</name>
<dbReference type="InterPro" id="IPR011234">
    <property type="entry name" value="Fumarylacetoacetase-like_C"/>
</dbReference>
<sequence>MRLVRYTPAGGGPVAIGLLRGQTVVPVARPDGDGDAELLAIAMSRTEPAAVGDAVGLDEVRLLTPLARPTTIRDFLTFEQHYRNFLQRSRGTDEVPAEWFRTPVFYFTHPNNIYGDGDEVPRPDTDQLDYELEVAAVLGADGRDVTPEQAPDLIAGYTLFNDYSARDIAGPEMSLGLGASKCKDFANVIGPCLATPDELEGTPGRPDTALSARVNGKPHGGDRLASMHHSFAEMIAHASTDSWVRAGDVLGSGTCATGCLLELSSLHGEDAFPWLEPGDVVELEAAGIGTLTTTVGPRPARVRRGE</sequence>
<dbReference type="Proteomes" id="UP001369736">
    <property type="component" value="Unassembled WGS sequence"/>
</dbReference>
<dbReference type="Pfam" id="PF10370">
    <property type="entry name" value="Rv2993c-like_N"/>
    <property type="match status" value="1"/>
</dbReference>
<evidence type="ECO:0000259" key="2">
    <source>
        <dbReference type="Pfam" id="PF10370"/>
    </source>
</evidence>
<feature type="domain" description="Fumarylacetoacetase-like C-terminal" evidence="1">
    <location>
        <begin position="72"/>
        <end position="295"/>
    </location>
</feature>
<protein>
    <submittedName>
        <fullName evidence="3">Fumarylacetoacetate hydrolase family protein</fullName>
    </submittedName>
</protein>
<dbReference type="EMBL" id="JBBEGM010000010">
    <property type="protein sequence ID" value="MEJ2863989.1"/>
    <property type="molecule type" value="Genomic_DNA"/>
</dbReference>
<dbReference type="PANTHER" id="PTHR43211:SF1">
    <property type="entry name" value="BLL6422 PROTEIN"/>
    <property type="match status" value="1"/>
</dbReference>
<organism evidence="3 4">
    <name type="scientific">Actinomycetospora flava</name>
    <dbReference type="NCBI Taxonomy" id="3129232"/>
    <lineage>
        <taxon>Bacteria</taxon>
        <taxon>Bacillati</taxon>
        <taxon>Actinomycetota</taxon>
        <taxon>Actinomycetes</taxon>
        <taxon>Pseudonocardiales</taxon>
        <taxon>Pseudonocardiaceae</taxon>
        <taxon>Actinomycetospora</taxon>
    </lineage>
</organism>
<feature type="domain" description="Rv2993c-like N-terminal" evidence="2">
    <location>
        <begin position="1"/>
        <end position="65"/>
    </location>
</feature>
<reference evidence="3 4" key="1">
    <citation type="submission" date="2024-03" db="EMBL/GenBank/DDBJ databases">
        <title>Actinomycetospora sp. OC33-EN07, a novel actinomycete isolated from wild orchid (Aerides multiflora).</title>
        <authorList>
            <person name="Suriyachadkun C."/>
        </authorList>
    </citation>
    <scope>NUCLEOTIDE SEQUENCE [LARGE SCALE GENOMIC DNA]</scope>
    <source>
        <strain evidence="3 4">OC33-EN07</strain>
    </source>
</reference>
<dbReference type="GO" id="GO:0016787">
    <property type="term" value="F:hydrolase activity"/>
    <property type="evidence" value="ECO:0007669"/>
    <property type="project" value="UniProtKB-KW"/>
</dbReference>
<dbReference type="SUPFAM" id="SSF56529">
    <property type="entry name" value="FAH"/>
    <property type="match status" value="1"/>
</dbReference>
<evidence type="ECO:0000313" key="4">
    <source>
        <dbReference type="Proteomes" id="UP001369736"/>
    </source>
</evidence>
<dbReference type="InterPro" id="IPR036663">
    <property type="entry name" value="Fumarylacetoacetase_C_sf"/>
</dbReference>
<dbReference type="PANTHER" id="PTHR43211">
    <property type="entry name" value="FUMARYLACETOACETATE HYDROLASE"/>
    <property type="match status" value="1"/>
</dbReference>
<keyword evidence="3" id="KW-0378">Hydrolase</keyword>
<proteinExistence type="predicted"/>
<dbReference type="Pfam" id="PF01557">
    <property type="entry name" value="FAA_hydrolase"/>
    <property type="match status" value="1"/>
</dbReference>